<evidence type="ECO:0000313" key="10">
    <source>
        <dbReference type="Proteomes" id="UP000245383"/>
    </source>
</evidence>
<dbReference type="GO" id="GO:0006624">
    <property type="term" value="P:vacuolar protein processing"/>
    <property type="evidence" value="ECO:0007669"/>
    <property type="project" value="TreeGrafter"/>
</dbReference>
<dbReference type="PANTHER" id="PTHR13505:SF7">
    <property type="entry name" value="TRANSMEMBRANE PROTEIN 208"/>
    <property type="match status" value="1"/>
</dbReference>
<feature type="transmembrane region" description="Helical" evidence="8">
    <location>
        <begin position="48"/>
        <end position="65"/>
    </location>
</feature>
<evidence type="ECO:0008006" key="11">
    <source>
        <dbReference type="Google" id="ProtNLM"/>
    </source>
</evidence>
<dbReference type="GO" id="GO:0005789">
    <property type="term" value="C:endoplasmic reticulum membrane"/>
    <property type="evidence" value="ECO:0007669"/>
    <property type="project" value="UniProtKB-SubCell"/>
</dbReference>
<organism evidence="9 10">
    <name type="scientific">Smittium simulii</name>
    <dbReference type="NCBI Taxonomy" id="133385"/>
    <lineage>
        <taxon>Eukaryota</taxon>
        <taxon>Fungi</taxon>
        <taxon>Fungi incertae sedis</taxon>
        <taxon>Zoopagomycota</taxon>
        <taxon>Kickxellomycotina</taxon>
        <taxon>Harpellomycetes</taxon>
        <taxon>Harpellales</taxon>
        <taxon>Legeriomycetaceae</taxon>
        <taxon>Smittium</taxon>
    </lineage>
</organism>
<feature type="transmembrane region" description="Helical" evidence="8">
    <location>
        <begin position="86"/>
        <end position="108"/>
    </location>
</feature>
<comment type="subcellular location">
    <subcellularLocation>
        <location evidence="1">Endoplasmic reticulum membrane</location>
        <topology evidence="1">Multi-pass membrane protein</topology>
    </subcellularLocation>
</comment>
<dbReference type="STRING" id="133385.A0A2T9YYE1"/>
<evidence type="ECO:0000256" key="3">
    <source>
        <dbReference type="ARBA" id="ARBA00022692"/>
    </source>
</evidence>
<feature type="transmembrane region" description="Helical" evidence="8">
    <location>
        <begin position="114"/>
        <end position="138"/>
    </location>
</feature>
<evidence type="ECO:0000256" key="2">
    <source>
        <dbReference type="ARBA" id="ARBA00009950"/>
    </source>
</evidence>
<dbReference type="Pfam" id="PF05620">
    <property type="entry name" value="TMEM208_SND2"/>
    <property type="match status" value="1"/>
</dbReference>
<evidence type="ECO:0000256" key="1">
    <source>
        <dbReference type="ARBA" id="ARBA00004477"/>
    </source>
</evidence>
<feature type="region of interest" description="Disordered" evidence="7">
    <location>
        <begin position="144"/>
        <end position="171"/>
    </location>
</feature>
<proteinExistence type="inferred from homology"/>
<sequence length="171" mass="19908">MANASAKKTVVSNSAKIKRMDKMYLIVNGIYILFRFIVFYSSLSWKLVLGYLFTLTIESYIYIQLYRISQPKFDLQENLLSSGQDLSAPGLVSYMFDIIYVTWITHILSLFTNYAWWIYSAIPLYMIYTLGGKLIALLKYRNSNSNSAQPPTKSNRSEKMEKRKTKVKYAR</sequence>
<evidence type="ECO:0000256" key="4">
    <source>
        <dbReference type="ARBA" id="ARBA00022824"/>
    </source>
</evidence>
<gene>
    <name evidence="9" type="ORF">BB561_000570</name>
</gene>
<evidence type="ECO:0000256" key="8">
    <source>
        <dbReference type="SAM" id="Phobius"/>
    </source>
</evidence>
<comment type="similarity">
    <text evidence="2">Belongs to the TMEM208 family.</text>
</comment>
<protein>
    <recommendedName>
        <fullName evidence="11">DUF788-domain-containing protein</fullName>
    </recommendedName>
</protein>
<keyword evidence="4" id="KW-0256">Endoplasmic reticulum</keyword>
<evidence type="ECO:0000256" key="7">
    <source>
        <dbReference type="SAM" id="MobiDB-lite"/>
    </source>
</evidence>
<dbReference type="InterPro" id="IPR008506">
    <property type="entry name" value="SND2/TMEM208"/>
</dbReference>
<keyword evidence="3 8" id="KW-0812">Transmembrane</keyword>
<evidence type="ECO:0000256" key="5">
    <source>
        <dbReference type="ARBA" id="ARBA00022989"/>
    </source>
</evidence>
<feature type="transmembrane region" description="Helical" evidence="8">
    <location>
        <begin position="23"/>
        <end position="42"/>
    </location>
</feature>
<dbReference type="AlphaFoldDB" id="A0A2T9YYE1"/>
<keyword evidence="5 8" id="KW-1133">Transmembrane helix</keyword>
<keyword evidence="6 8" id="KW-0472">Membrane</keyword>
<accession>A0A2T9YYE1</accession>
<evidence type="ECO:0000256" key="6">
    <source>
        <dbReference type="ARBA" id="ARBA00023136"/>
    </source>
</evidence>
<evidence type="ECO:0000313" key="9">
    <source>
        <dbReference type="EMBL" id="PVU97363.1"/>
    </source>
</evidence>
<comment type="caution">
    <text evidence="9">The sequence shown here is derived from an EMBL/GenBank/DDBJ whole genome shotgun (WGS) entry which is preliminary data.</text>
</comment>
<dbReference type="Proteomes" id="UP000245383">
    <property type="component" value="Unassembled WGS sequence"/>
</dbReference>
<dbReference type="OrthoDB" id="276296at2759"/>
<dbReference type="PANTHER" id="PTHR13505">
    <property type="entry name" value="TRANSMEMBRANE PROTEIN 208"/>
    <property type="match status" value="1"/>
</dbReference>
<feature type="compositionally biased region" description="Polar residues" evidence="7">
    <location>
        <begin position="144"/>
        <end position="154"/>
    </location>
</feature>
<dbReference type="EMBL" id="MBFR01000013">
    <property type="protein sequence ID" value="PVU97363.1"/>
    <property type="molecule type" value="Genomic_DNA"/>
</dbReference>
<reference evidence="9 10" key="1">
    <citation type="journal article" date="2018" name="MBio">
        <title>Comparative Genomics Reveals the Core Gene Toolbox for the Fungus-Insect Symbiosis.</title>
        <authorList>
            <person name="Wang Y."/>
            <person name="Stata M."/>
            <person name="Wang W."/>
            <person name="Stajich J.E."/>
            <person name="White M.M."/>
            <person name="Moncalvo J.M."/>
        </authorList>
    </citation>
    <scope>NUCLEOTIDE SEQUENCE [LARGE SCALE GENOMIC DNA]</scope>
    <source>
        <strain evidence="9 10">SWE-8-4</strain>
    </source>
</reference>
<keyword evidence="10" id="KW-1185">Reference proteome</keyword>
<feature type="compositionally biased region" description="Basic residues" evidence="7">
    <location>
        <begin position="162"/>
        <end position="171"/>
    </location>
</feature>
<name>A0A2T9YYE1_9FUNG</name>
<dbReference type="GO" id="GO:0005773">
    <property type="term" value="C:vacuole"/>
    <property type="evidence" value="ECO:0007669"/>
    <property type="project" value="GOC"/>
</dbReference>